<sequence length="148" mass="16427">MVTATLGIKPIHYSEIITPLTIEKDAPLWLSKALAPTIMMPSTSVLLFPYRGKVFVIRADASGVGTGIALMQDGRPMVYNKALLSLYVRLLSYNEEILIAAESEAWHYLGQQHEGEIKIDLEKSQLLPTSDSNQAHITRNHNKVIGLQ</sequence>
<accession>A0A426Y3W5</accession>
<dbReference type="Proteomes" id="UP000287651">
    <property type="component" value="Unassembled WGS sequence"/>
</dbReference>
<comment type="caution">
    <text evidence="1">The sequence shown here is derived from an EMBL/GenBank/DDBJ whole genome shotgun (WGS) entry which is preliminary data.</text>
</comment>
<evidence type="ECO:0000313" key="2">
    <source>
        <dbReference type="Proteomes" id="UP000287651"/>
    </source>
</evidence>
<dbReference type="AlphaFoldDB" id="A0A426Y3W5"/>
<dbReference type="SUPFAM" id="SSF56672">
    <property type="entry name" value="DNA/RNA polymerases"/>
    <property type="match status" value="1"/>
</dbReference>
<evidence type="ECO:0000313" key="1">
    <source>
        <dbReference type="EMBL" id="RRT46445.1"/>
    </source>
</evidence>
<name>A0A426Y3W5_ENSVE</name>
<dbReference type="EMBL" id="AMZH03015196">
    <property type="protein sequence ID" value="RRT46445.1"/>
    <property type="molecule type" value="Genomic_DNA"/>
</dbReference>
<reference evidence="1 2" key="1">
    <citation type="journal article" date="2014" name="Agronomy (Basel)">
        <title>A Draft Genome Sequence for Ensete ventricosum, the Drought-Tolerant Tree Against Hunger.</title>
        <authorList>
            <person name="Harrison J."/>
            <person name="Moore K.A."/>
            <person name="Paszkiewicz K."/>
            <person name="Jones T."/>
            <person name="Grant M."/>
            <person name="Ambacheew D."/>
            <person name="Muzemil S."/>
            <person name="Studholme D.J."/>
        </authorList>
    </citation>
    <scope>NUCLEOTIDE SEQUENCE [LARGE SCALE GENOMIC DNA]</scope>
</reference>
<proteinExistence type="predicted"/>
<protein>
    <recommendedName>
        <fullName evidence="3">Reverse transcriptase/retrotransposon-derived protein RNase H-like domain-containing protein</fullName>
    </recommendedName>
</protein>
<evidence type="ECO:0008006" key="3">
    <source>
        <dbReference type="Google" id="ProtNLM"/>
    </source>
</evidence>
<organism evidence="1 2">
    <name type="scientific">Ensete ventricosum</name>
    <name type="common">Abyssinian banana</name>
    <name type="synonym">Musa ensete</name>
    <dbReference type="NCBI Taxonomy" id="4639"/>
    <lineage>
        <taxon>Eukaryota</taxon>
        <taxon>Viridiplantae</taxon>
        <taxon>Streptophyta</taxon>
        <taxon>Embryophyta</taxon>
        <taxon>Tracheophyta</taxon>
        <taxon>Spermatophyta</taxon>
        <taxon>Magnoliopsida</taxon>
        <taxon>Liliopsida</taxon>
        <taxon>Zingiberales</taxon>
        <taxon>Musaceae</taxon>
        <taxon>Ensete</taxon>
    </lineage>
</organism>
<dbReference type="InterPro" id="IPR043502">
    <property type="entry name" value="DNA/RNA_pol_sf"/>
</dbReference>
<gene>
    <name evidence="1" type="ORF">B296_00036800</name>
</gene>